<feature type="domain" description="SRS" evidence="2">
    <location>
        <begin position="62"/>
        <end position="187"/>
    </location>
</feature>
<dbReference type="OrthoDB" id="10415273at2759"/>
<dbReference type="EMBL" id="LN714487">
    <property type="protein sequence ID" value="CEL70387.1"/>
    <property type="molecule type" value="Genomic_DNA"/>
</dbReference>
<reference evidence="5" key="3">
    <citation type="journal article" date="2012" name="PLoS Pathog.">
        <title>Comparative genomics of the apicomplexan parasites Toxoplasma gondii and Neospora caninum: Coccidia differing in host range and transmission strategy.</title>
        <authorList>
            <person name="Reid A.J."/>
            <person name="Vermont S.J."/>
            <person name="Cotton J.A."/>
            <person name="Harris D."/>
            <person name="Hill-Cawthorne G.A."/>
            <person name="Konen-Waisman S."/>
            <person name="Latham S.M."/>
            <person name="Mourier T."/>
            <person name="Norton R."/>
            <person name="Quail M.A."/>
            <person name="Sanders M."/>
            <person name="Shanmugam D."/>
            <person name="Sohal A."/>
            <person name="Wasmuth J.D."/>
            <person name="Brunk B."/>
            <person name="Grigg M.E."/>
            <person name="Howard J.C."/>
            <person name="Parkinson J."/>
            <person name="Roos D.S."/>
            <person name="Trees A.J."/>
            <person name="Berriman M."/>
            <person name="Pain A."/>
            <person name="Wastling J.M."/>
        </authorList>
    </citation>
    <scope>NUCLEOTIDE SEQUENCE [LARGE SCALE GENOMIC DNA]</scope>
    <source>
        <strain evidence="5">Liverpool</strain>
    </source>
</reference>
<dbReference type="InterPro" id="IPR007226">
    <property type="entry name" value="SRS_dom"/>
</dbReference>
<organism evidence="3 5">
    <name type="scientific">Neospora caninum (strain Liverpool)</name>
    <dbReference type="NCBI Taxonomy" id="572307"/>
    <lineage>
        <taxon>Eukaryota</taxon>
        <taxon>Sar</taxon>
        <taxon>Alveolata</taxon>
        <taxon>Apicomplexa</taxon>
        <taxon>Conoidasida</taxon>
        <taxon>Coccidia</taxon>
        <taxon>Eucoccidiorida</taxon>
        <taxon>Eimeriorina</taxon>
        <taxon>Sarcocystidae</taxon>
        <taxon>Neospora</taxon>
    </lineage>
</organism>
<dbReference type="RefSeq" id="XP_003885673.1">
    <property type="nucleotide sequence ID" value="XM_003885624.1"/>
</dbReference>
<dbReference type="EMBL" id="FR823393">
    <property type="protein sequence ID" value="CBZ55645.1"/>
    <property type="molecule type" value="Genomic_DNA"/>
</dbReference>
<dbReference type="InParanoid" id="F0VPJ9"/>
<sequence>MSLSFHKTSPRQRKQCTRQIYGVAFPSFVAVLFFVVAESVQIFVEAKGERLGTLKPLGKNRYSCVQEDGTGPNPGVGSIELNAQNPKLFLLCVGQENEFMPLDGATSQLAVCPMSATTKAECDRNSTPLKNFLPRATERWMERTLVLDSSDSKFVLTIPPNGFPPARQQFKLGCRAKGHYCMLTVTVDPFSAAVDGQRANCAYSLPDPVSLQLSMSEEKNSITILCGKQHFPQPSTYNLNYCAGSSVDPDQCAASSMTEIFPTFSASWWKGKSNSEQGAVFTIPKGHFPSRATHFLVGCSEKVDAGSFCNVKVSVAAATVTTTRAPSNGAESWRTDFAFVLSAFALHLSTA</sequence>
<dbReference type="VEuPathDB" id="ToxoDB:NCLIV_060700"/>
<gene>
    <name evidence="4" type="ORF">BN1204_060700</name>
    <name evidence="3" type="ORF">NCLIV_060700</name>
</gene>
<reference evidence="4" key="4">
    <citation type="journal article" date="2015" name="PLoS ONE">
        <title>Comprehensive Evaluation of Toxoplasma gondii VEG and Neospora caninum LIV Genomes with Tachyzoite Stage Transcriptome and Proteome Defines Novel Transcript Features.</title>
        <authorList>
            <person name="Ramaprasad A."/>
            <person name="Mourier T."/>
            <person name="Naeem R."/>
            <person name="Malas T.B."/>
            <person name="Moussa E."/>
            <person name="Panigrahi A."/>
            <person name="Vermont S.J."/>
            <person name="Otto T.D."/>
            <person name="Wastling J."/>
            <person name="Pain A."/>
        </authorList>
    </citation>
    <scope>NUCLEOTIDE SEQUENCE</scope>
    <source>
        <strain evidence="4">Liverpool</strain>
    </source>
</reference>
<dbReference type="OMA" id="YSCVQED"/>
<accession>F0VPJ9</accession>
<dbReference type="SMR" id="F0VPJ9"/>
<dbReference type="AlphaFoldDB" id="F0VPJ9"/>
<dbReference type="InterPro" id="IPR036755">
    <property type="entry name" value="SRS_dom_sf"/>
</dbReference>
<keyword evidence="1" id="KW-0472">Membrane</keyword>
<dbReference type="SUPFAM" id="SSF74877">
    <property type="entry name" value="Major surface antigen p30, SAG1"/>
    <property type="match status" value="2"/>
</dbReference>
<evidence type="ECO:0000313" key="4">
    <source>
        <dbReference type="EMBL" id="CEL70387.1"/>
    </source>
</evidence>
<reference evidence="3" key="2">
    <citation type="submission" date="2011-03" db="EMBL/GenBank/DDBJ databases">
        <title>Comparative genomics and transcriptomics of Neospora caninum and Toxoplasma gondii.</title>
        <authorList>
            <person name="Reid A.J."/>
            <person name="Sohal A."/>
            <person name="Harris D."/>
            <person name="Quail M."/>
            <person name="Sanders M."/>
            <person name="Berriman M."/>
            <person name="Wastling J.M."/>
            <person name="Pain A."/>
        </authorList>
    </citation>
    <scope>NUCLEOTIDE SEQUENCE</scope>
    <source>
        <strain evidence="3">Liverpool</strain>
    </source>
</reference>
<dbReference type="Gene3D" id="2.60.40.1320">
    <property type="entry name" value="SRS domain"/>
    <property type="match status" value="2"/>
</dbReference>
<dbReference type="GeneID" id="13441076"/>
<dbReference type="Proteomes" id="UP000007494">
    <property type="component" value="Chromosome XII"/>
</dbReference>
<protein>
    <submittedName>
        <fullName evidence="3">SRS domain-containing protein</fullName>
    </submittedName>
</protein>
<evidence type="ECO:0000313" key="5">
    <source>
        <dbReference type="Proteomes" id="UP000007494"/>
    </source>
</evidence>
<feature type="domain" description="SRS" evidence="2">
    <location>
        <begin position="198"/>
        <end position="315"/>
    </location>
</feature>
<evidence type="ECO:0000259" key="2">
    <source>
        <dbReference type="Pfam" id="PF04092"/>
    </source>
</evidence>
<dbReference type="Pfam" id="PF04092">
    <property type="entry name" value="SAG"/>
    <property type="match status" value="2"/>
</dbReference>
<proteinExistence type="predicted"/>
<dbReference type="PRINTS" id="PR01801">
    <property type="entry name" value="SURFCEANTIGN"/>
</dbReference>
<keyword evidence="1" id="KW-0812">Transmembrane</keyword>
<keyword evidence="1" id="KW-1133">Transmembrane helix</keyword>
<dbReference type="eggNOG" id="ENOG502TMFC">
    <property type="taxonomic scope" value="Eukaryota"/>
</dbReference>
<name>F0VPJ9_NEOCL</name>
<dbReference type="InterPro" id="IPR028352">
    <property type="entry name" value="Surface_antig_SAG1"/>
</dbReference>
<feature type="transmembrane region" description="Helical" evidence="1">
    <location>
        <begin position="20"/>
        <end position="37"/>
    </location>
</feature>
<dbReference type="GO" id="GO:0016020">
    <property type="term" value="C:membrane"/>
    <property type="evidence" value="ECO:0007669"/>
    <property type="project" value="InterPro"/>
</dbReference>
<keyword evidence="5" id="KW-1185">Reference proteome</keyword>
<evidence type="ECO:0000256" key="1">
    <source>
        <dbReference type="SAM" id="Phobius"/>
    </source>
</evidence>
<evidence type="ECO:0000313" key="3">
    <source>
        <dbReference type="EMBL" id="CBZ55645.1"/>
    </source>
</evidence>
<reference evidence="3" key="1">
    <citation type="submission" date="2011-02" db="EMBL/GenBank/DDBJ databases">
        <authorList>
            <person name="Aslett M."/>
        </authorList>
    </citation>
    <scope>NUCLEOTIDE SEQUENCE</scope>
    <source>
        <strain evidence="3">Liverpool</strain>
    </source>
</reference>